<accession>A0A2P2Q9K6</accession>
<proteinExistence type="predicted"/>
<name>A0A2P2Q9K6_RHIMU</name>
<reference evidence="1" key="1">
    <citation type="submission" date="2018-02" db="EMBL/GenBank/DDBJ databases">
        <title>Rhizophora mucronata_Transcriptome.</title>
        <authorList>
            <person name="Meera S.P."/>
            <person name="Sreeshan A."/>
            <person name="Augustine A."/>
        </authorList>
    </citation>
    <scope>NUCLEOTIDE SEQUENCE</scope>
    <source>
        <tissue evidence="1">Leaf</tissue>
    </source>
</reference>
<dbReference type="AlphaFoldDB" id="A0A2P2Q9K6"/>
<protein>
    <submittedName>
        <fullName evidence="1">Uncharacterized protein</fullName>
    </submittedName>
</protein>
<evidence type="ECO:0000313" key="1">
    <source>
        <dbReference type="EMBL" id="MBX63692.1"/>
    </source>
</evidence>
<sequence>MRQNLWCSKMLSALLGYIYFSWQFSQMHKLNFPIFRKVGAHSRCP</sequence>
<organism evidence="1">
    <name type="scientific">Rhizophora mucronata</name>
    <name type="common">Asiatic mangrove</name>
    <dbReference type="NCBI Taxonomy" id="61149"/>
    <lineage>
        <taxon>Eukaryota</taxon>
        <taxon>Viridiplantae</taxon>
        <taxon>Streptophyta</taxon>
        <taxon>Embryophyta</taxon>
        <taxon>Tracheophyta</taxon>
        <taxon>Spermatophyta</taxon>
        <taxon>Magnoliopsida</taxon>
        <taxon>eudicotyledons</taxon>
        <taxon>Gunneridae</taxon>
        <taxon>Pentapetalae</taxon>
        <taxon>rosids</taxon>
        <taxon>fabids</taxon>
        <taxon>Malpighiales</taxon>
        <taxon>Rhizophoraceae</taxon>
        <taxon>Rhizophora</taxon>
    </lineage>
</organism>
<dbReference type="EMBL" id="GGEC01083208">
    <property type="protein sequence ID" value="MBX63692.1"/>
    <property type="molecule type" value="Transcribed_RNA"/>
</dbReference>